<accession>A0A411WNL4</accession>
<dbReference type="PROSITE" id="PS51257">
    <property type="entry name" value="PROKAR_LIPOPROTEIN"/>
    <property type="match status" value="1"/>
</dbReference>
<dbReference type="Proteomes" id="UP000293154">
    <property type="component" value="Chromosome"/>
</dbReference>
<dbReference type="PANTHER" id="PTHR32347:SF23">
    <property type="entry name" value="BLL5650 PROTEIN"/>
    <property type="match status" value="1"/>
</dbReference>
<dbReference type="InterPro" id="IPR050465">
    <property type="entry name" value="UPF0194_transport"/>
</dbReference>
<keyword evidence="4" id="KW-1185">Reference proteome</keyword>
<dbReference type="Gene3D" id="1.10.287.470">
    <property type="entry name" value="Helix hairpin bin"/>
    <property type="match status" value="1"/>
</dbReference>
<comment type="subcellular location">
    <subcellularLocation>
        <location evidence="1">Cell envelope</location>
    </subcellularLocation>
</comment>
<keyword evidence="2" id="KW-0175">Coiled coil</keyword>
<dbReference type="EMBL" id="CP034752">
    <property type="protein sequence ID" value="QBH97821.1"/>
    <property type="molecule type" value="Genomic_DNA"/>
</dbReference>
<dbReference type="AlphaFoldDB" id="A0A411WNL4"/>
<dbReference type="OrthoDB" id="8558741at2"/>
<sequence>MEKDSFLMFSFSLKNAINMKRLITCILFSSLIAACDNKNDLLIQWYVEGDFMYIAAPAPGVLKILDVKKGDRIQPDALLFSLENESETQRYLQAQHQLDVEQSNLVDLQSGRRKTELDVLRAQLNGAIAAKRLAYSKLARNEKQAKSGAISEFELETHRSDYNQKAAVVEELQNRLSADKLPARDAQQQAQIARIEAAKSALNQSQWALDQMTRSASVTAQVFDTFYQVGEWVPAGSPVVSLLPPGKHKIRFFISAAQLPQVKVGKEIKVIVQLGSEPIGATIDYISADVEYTPPVIYSNERRDKLVFLIEAKTSESQASDLHPGMPVTVDLSS</sequence>
<proteinExistence type="predicted"/>
<organism evidence="3 4">
    <name type="scientific">Limnobaculum zhutongyuii</name>
    <dbReference type="NCBI Taxonomy" id="2498113"/>
    <lineage>
        <taxon>Bacteria</taxon>
        <taxon>Pseudomonadati</taxon>
        <taxon>Pseudomonadota</taxon>
        <taxon>Gammaproteobacteria</taxon>
        <taxon>Enterobacterales</taxon>
        <taxon>Budviciaceae</taxon>
        <taxon>Limnobaculum</taxon>
    </lineage>
</organism>
<protein>
    <submittedName>
        <fullName evidence="3">HlyD family efflux transporter periplasmic adaptor subunit</fullName>
    </submittedName>
</protein>
<gene>
    <name evidence="3" type="ORF">EKN56_16275</name>
</gene>
<evidence type="ECO:0000256" key="2">
    <source>
        <dbReference type="ARBA" id="ARBA00023054"/>
    </source>
</evidence>
<dbReference type="Gene3D" id="2.40.50.100">
    <property type="match status" value="1"/>
</dbReference>
<dbReference type="Gene3D" id="2.40.30.170">
    <property type="match status" value="1"/>
</dbReference>
<evidence type="ECO:0000256" key="1">
    <source>
        <dbReference type="ARBA" id="ARBA00004196"/>
    </source>
</evidence>
<evidence type="ECO:0000313" key="3">
    <source>
        <dbReference type="EMBL" id="QBH97821.1"/>
    </source>
</evidence>
<evidence type="ECO:0000313" key="4">
    <source>
        <dbReference type="Proteomes" id="UP000293154"/>
    </source>
</evidence>
<name>A0A411WNL4_9GAMM</name>
<dbReference type="KEGG" id="prag:EKN56_16275"/>
<dbReference type="PANTHER" id="PTHR32347">
    <property type="entry name" value="EFFLUX SYSTEM COMPONENT YKNX-RELATED"/>
    <property type="match status" value="1"/>
</dbReference>
<dbReference type="GO" id="GO:0030313">
    <property type="term" value="C:cell envelope"/>
    <property type="evidence" value="ECO:0007669"/>
    <property type="project" value="UniProtKB-SubCell"/>
</dbReference>
<reference evidence="3 4" key="1">
    <citation type="submission" date="2019-03" db="EMBL/GenBank/DDBJ databases">
        <title>Pragia sp. nov. isolated from the gut tract of Carduelis flavirostris.</title>
        <authorList>
            <person name="Ge Y."/>
        </authorList>
    </citation>
    <scope>NUCLEOTIDE SEQUENCE [LARGE SCALE GENOMIC DNA]</scope>
    <source>
        <strain evidence="3 4">CF-458</strain>
    </source>
</reference>